<dbReference type="GO" id="GO:0008017">
    <property type="term" value="F:microtubule binding"/>
    <property type="evidence" value="ECO:0007669"/>
    <property type="project" value="InterPro"/>
</dbReference>
<dbReference type="InterPro" id="IPR027640">
    <property type="entry name" value="Kinesin-like_fam"/>
</dbReference>
<dbReference type="SMART" id="SM00129">
    <property type="entry name" value="KISc"/>
    <property type="match status" value="1"/>
</dbReference>
<dbReference type="InterPro" id="IPR036961">
    <property type="entry name" value="Kinesin_motor_dom_sf"/>
</dbReference>
<evidence type="ECO:0000313" key="8">
    <source>
        <dbReference type="Proteomes" id="UP000261660"/>
    </source>
</evidence>
<dbReference type="Proteomes" id="UP000261660">
    <property type="component" value="Unplaced"/>
</dbReference>
<accession>A0A3Q3E7D5</accession>
<evidence type="ECO:0000259" key="6">
    <source>
        <dbReference type="PROSITE" id="PS50067"/>
    </source>
</evidence>
<keyword evidence="5" id="KW-0505">Motor protein</keyword>
<dbReference type="GO" id="GO:0005875">
    <property type="term" value="C:microtubule associated complex"/>
    <property type="evidence" value="ECO:0007669"/>
    <property type="project" value="TreeGrafter"/>
</dbReference>
<dbReference type="GO" id="GO:0007052">
    <property type="term" value="P:mitotic spindle organization"/>
    <property type="evidence" value="ECO:0007669"/>
    <property type="project" value="TreeGrafter"/>
</dbReference>
<dbReference type="InterPro" id="IPR027417">
    <property type="entry name" value="P-loop_NTPase"/>
</dbReference>
<evidence type="ECO:0000256" key="1">
    <source>
        <dbReference type="ARBA" id="ARBA00004245"/>
    </source>
</evidence>
<evidence type="ECO:0000256" key="2">
    <source>
        <dbReference type="ARBA" id="ARBA00022741"/>
    </source>
</evidence>
<name>A0A3Q3E7D5_9LABR</name>
<comment type="subcellular location">
    <subcellularLocation>
        <location evidence="1">Cytoplasm</location>
        <location evidence="1">Cytoskeleton</location>
    </subcellularLocation>
</comment>
<feature type="binding site" evidence="5">
    <location>
        <begin position="90"/>
        <end position="97"/>
    </location>
    <ligand>
        <name>ATP</name>
        <dbReference type="ChEBI" id="CHEBI:30616"/>
    </ligand>
</feature>
<dbReference type="GO" id="GO:0007018">
    <property type="term" value="P:microtubule-based movement"/>
    <property type="evidence" value="ECO:0007669"/>
    <property type="project" value="InterPro"/>
</dbReference>
<dbReference type="SUPFAM" id="SSF52540">
    <property type="entry name" value="P-loop containing nucleoside triphosphate hydrolases"/>
    <property type="match status" value="1"/>
</dbReference>
<keyword evidence="8" id="KW-1185">Reference proteome</keyword>
<keyword evidence="4" id="KW-0963">Cytoplasm</keyword>
<evidence type="ECO:0000256" key="3">
    <source>
        <dbReference type="ARBA" id="ARBA00022840"/>
    </source>
</evidence>
<comment type="similarity">
    <text evidence="5">Belongs to the TRAFAC class myosin-kinesin ATPase superfamily. Kinesin family.</text>
</comment>
<keyword evidence="4" id="KW-0206">Cytoskeleton</keyword>
<proteinExistence type="inferred from homology"/>
<dbReference type="GO" id="GO:0051231">
    <property type="term" value="P:spindle elongation"/>
    <property type="evidence" value="ECO:0007669"/>
    <property type="project" value="TreeGrafter"/>
</dbReference>
<dbReference type="STRING" id="56723.ENSLBEP00000001911"/>
<dbReference type="PROSITE" id="PS50067">
    <property type="entry name" value="KINESIN_MOTOR_2"/>
    <property type="match status" value="1"/>
</dbReference>
<evidence type="ECO:0000256" key="4">
    <source>
        <dbReference type="ARBA" id="ARBA00023212"/>
    </source>
</evidence>
<dbReference type="GO" id="GO:0003777">
    <property type="term" value="F:microtubule motor activity"/>
    <property type="evidence" value="ECO:0007669"/>
    <property type="project" value="InterPro"/>
</dbReference>
<organism evidence="7 8">
    <name type="scientific">Labrus bergylta</name>
    <name type="common">ballan wrasse</name>
    <dbReference type="NCBI Taxonomy" id="56723"/>
    <lineage>
        <taxon>Eukaryota</taxon>
        <taxon>Metazoa</taxon>
        <taxon>Chordata</taxon>
        <taxon>Craniata</taxon>
        <taxon>Vertebrata</taxon>
        <taxon>Euteleostomi</taxon>
        <taxon>Actinopterygii</taxon>
        <taxon>Neopterygii</taxon>
        <taxon>Teleostei</taxon>
        <taxon>Neoteleostei</taxon>
        <taxon>Acanthomorphata</taxon>
        <taxon>Eupercaria</taxon>
        <taxon>Labriformes</taxon>
        <taxon>Labridae</taxon>
        <taxon>Labrus</taxon>
    </lineage>
</organism>
<feature type="domain" description="Kinesin motor" evidence="6">
    <location>
        <begin position="5"/>
        <end position="195"/>
    </location>
</feature>
<sequence>MGEEFFKVALRIRPLLHKEVLHRHQVCVREVPGSPQVMLFQGNKVDPGNIFHFDYAFGPAASQDEVYDTCVHPLMENLLDGYNATVFCYGPTGSGKTYTLGGMKLGMLYRLHTITHLVEMIDGAGKYIEFLRYIDVFSNKISVRISYMELYKEGLRDLLEMDNNQKVLQIRDDDKGNTGYLKLCKCQSYLIFHID</sequence>
<dbReference type="PANTHER" id="PTHR47969:SF25">
    <property type="entry name" value="KINESIN MOTOR DOMAIN-CONTAINING PROTEIN"/>
    <property type="match status" value="1"/>
</dbReference>
<protein>
    <recommendedName>
        <fullName evidence="6">Kinesin motor domain-containing protein</fullName>
    </recommendedName>
</protein>
<dbReference type="Ensembl" id="ENSLBET00000002027.1">
    <property type="protein sequence ID" value="ENSLBEP00000001911.1"/>
    <property type="gene ID" value="ENSLBEG00000001493.1"/>
</dbReference>
<evidence type="ECO:0000256" key="5">
    <source>
        <dbReference type="PROSITE-ProRule" id="PRU00283"/>
    </source>
</evidence>
<dbReference type="PANTHER" id="PTHR47969">
    <property type="entry name" value="CHROMOSOME-ASSOCIATED KINESIN KIF4A-RELATED"/>
    <property type="match status" value="1"/>
</dbReference>
<dbReference type="InParanoid" id="A0A3Q3E7D5"/>
<reference evidence="7" key="2">
    <citation type="submission" date="2025-09" db="UniProtKB">
        <authorList>
            <consortium name="Ensembl"/>
        </authorList>
    </citation>
    <scope>IDENTIFICATION</scope>
</reference>
<dbReference type="InterPro" id="IPR001752">
    <property type="entry name" value="Kinesin_motor_dom"/>
</dbReference>
<dbReference type="Pfam" id="PF00225">
    <property type="entry name" value="Kinesin"/>
    <property type="match status" value="1"/>
</dbReference>
<keyword evidence="3 5" id="KW-0067">ATP-binding</keyword>
<evidence type="ECO:0000313" key="7">
    <source>
        <dbReference type="Ensembl" id="ENSLBEP00000001911.1"/>
    </source>
</evidence>
<keyword evidence="2 5" id="KW-0547">Nucleotide-binding</keyword>
<reference evidence="7" key="1">
    <citation type="submission" date="2025-08" db="UniProtKB">
        <authorList>
            <consortium name="Ensembl"/>
        </authorList>
    </citation>
    <scope>IDENTIFICATION</scope>
</reference>
<dbReference type="GeneTree" id="ENSGT00940000157487"/>
<dbReference type="AlphaFoldDB" id="A0A3Q3E7D5"/>
<dbReference type="GO" id="GO:0005524">
    <property type="term" value="F:ATP binding"/>
    <property type="evidence" value="ECO:0007669"/>
    <property type="project" value="UniProtKB-UniRule"/>
</dbReference>
<dbReference type="Gene3D" id="3.40.850.10">
    <property type="entry name" value="Kinesin motor domain"/>
    <property type="match status" value="1"/>
</dbReference>